<evidence type="ECO:0000313" key="3">
    <source>
        <dbReference type="EMBL" id="KAH9413212.1"/>
    </source>
</evidence>
<evidence type="ECO:0000256" key="2">
    <source>
        <dbReference type="SAM" id="SignalP"/>
    </source>
</evidence>
<reference evidence="3 4" key="2">
    <citation type="journal article" date="2022" name="Mol. Biol. Evol.">
        <title>Comparative Genomics Reveals Insights into the Divergent Evolution of Astigmatic Mites and Household Pest Adaptations.</title>
        <authorList>
            <person name="Xiong Q."/>
            <person name="Wan A.T."/>
            <person name="Liu X."/>
            <person name="Fung C.S."/>
            <person name="Xiao X."/>
            <person name="Malainual N."/>
            <person name="Hou J."/>
            <person name="Wang L."/>
            <person name="Wang M."/>
            <person name="Yang K.Y."/>
            <person name="Cui Y."/>
            <person name="Leung E.L."/>
            <person name="Nong W."/>
            <person name="Shin S.K."/>
            <person name="Au S.W."/>
            <person name="Jeong K.Y."/>
            <person name="Chew F.T."/>
            <person name="Hui J.H."/>
            <person name="Leung T.F."/>
            <person name="Tungtrongchitr A."/>
            <person name="Zhong N."/>
            <person name="Liu Z."/>
            <person name="Tsui S.K."/>
        </authorList>
    </citation>
    <scope>NUCLEOTIDE SEQUENCE [LARGE SCALE GENOMIC DNA]</scope>
    <source>
        <strain evidence="3">Derp</strain>
    </source>
</reference>
<keyword evidence="4" id="KW-1185">Reference proteome</keyword>
<feature type="chain" id="PRO_5046654102" evidence="2">
    <location>
        <begin position="16"/>
        <end position="385"/>
    </location>
</feature>
<sequence>MLMLMAIFMVHVTSSSSVVAQSSKNPWIPKQPLPLTWIDNQNKRSSRTVRATISASPIPVAPKPTAALMASTKPVTAAAIVPIVPATIVPVVQTFQPQFLAAVPIVQPIAMASNNNQNFFTLSSVQRRRHTIRYQAPKGSSKNSTLNSPSEAPEEIAKPQTINVPIGVSHYKPIQFVDSLQAFQQPTDYKAFIESFNEVNKNTTSNNNKNNNKAKSDKDKGQTNTAKRQTNKQSTTSSSEPESKNISNEIKLVETASGGFVPGGSNPGFIHKPRMIELESSYIPLTLRFSSRPRRLNIISNEDLIGQDSNRHDRINGKSEPIDLIDKNSGFFNLDTRSIFGPVKREEPLVLKAGANNVPSNMQHIIKCIFPDFRFDGSEKIRSAC</sequence>
<dbReference type="Proteomes" id="UP000887458">
    <property type="component" value="Unassembled WGS sequence"/>
</dbReference>
<gene>
    <name evidence="3" type="ORF">DERP_006898</name>
</gene>
<evidence type="ECO:0000313" key="4">
    <source>
        <dbReference type="Proteomes" id="UP000887458"/>
    </source>
</evidence>
<proteinExistence type="predicted"/>
<feature type="region of interest" description="Disordered" evidence="1">
    <location>
        <begin position="133"/>
        <end position="158"/>
    </location>
</feature>
<evidence type="ECO:0000256" key="1">
    <source>
        <dbReference type="SAM" id="MobiDB-lite"/>
    </source>
</evidence>
<reference evidence="3 4" key="1">
    <citation type="journal article" date="2018" name="J. Allergy Clin. Immunol.">
        <title>High-quality assembly of Dermatophagoides pteronyssinus genome and transcriptome reveals a wide range of novel allergens.</title>
        <authorList>
            <person name="Liu X.Y."/>
            <person name="Yang K.Y."/>
            <person name="Wang M.Q."/>
            <person name="Kwok J.S."/>
            <person name="Zeng X."/>
            <person name="Yang Z."/>
            <person name="Xiao X.J."/>
            <person name="Lau C.P."/>
            <person name="Li Y."/>
            <person name="Huang Z.M."/>
            <person name="Ba J.G."/>
            <person name="Yim A.K."/>
            <person name="Ouyang C.Y."/>
            <person name="Ngai S.M."/>
            <person name="Chan T.F."/>
            <person name="Leung E.L."/>
            <person name="Liu L."/>
            <person name="Liu Z.G."/>
            <person name="Tsui S.K."/>
        </authorList>
    </citation>
    <scope>NUCLEOTIDE SEQUENCE [LARGE SCALE GENOMIC DNA]</scope>
    <source>
        <strain evidence="3">Derp</strain>
    </source>
</reference>
<feature type="compositionally biased region" description="Polar residues" evidence="1">
    <location>
        <begin position="222"/>
        <end position="246"/>
    </location>
</feature>
<name>A0ABQ8ISB6_DERPT</name>
<feature type="region of interest" description="Disordered" evidence="1">
    <location>
        <begin position="200"/>
        <end position="246"/>
    </location>
</feature>
<protein>
    <submittedName>
        <fullName evidence="3">Uncharacterized protein</fullName>
    </submittedName>
</protein>
<organism evidence="3 4">
    <name type="scientific">Dermatophagoides pteronyssinus</name>
    <name type="common">European house dust mite</name>
    <dbReference type="NCBI Taxonomy" id="6956"/>
    <lineage>
        <taxon>Eukaryota</taxon>
        <taxon>Metazoa</taxon>
        <taxon>Ecdysozoa</taxon>
        <taxon>Arthropoda</taxon>
        <taxon>Chelicerata</taxon>
        <taxon>Arachnida</taxon>
        <taxon>Acari</taxon>
        <taxon>Acariformes</taxon>
        <taxon>Sarcoptiformes</taxon>
        <taxon>Astigmata</taxon>
        <taxon>Psoroptidia</taxon>
        <taxon>Analgoidea</taxon>
        <taxon>Pyroglyphidae</taxon>
        <taxon>Dermatophagoidinae</taxon>
        <taxon>Dermatophagoides</taxon>
    </lineage>
</organism>
<feature type="compositionally biased region" description="Polar residues" evidence="1">
    <location>
        <begin position="138"/>
        <end position="150"/>
    </location>
</feature>
<accession>A0ABQ8ISB6</accession>
<feature type="compositionally biased region" description="Low complexity" evidence="1">
    <location>
        <begin position="200"/>
        <end position="213"/>
    </location>
</feature>
<feature type="signal peptide" evidence="2">
    <location>
        <begin position="1"/>
        <end position="15"/>
    </location>
</feature>
<dbReference type="EMBL" id="NJHN03000123">
    <property type="protein sequence ID" value="KAH9413212.1"/>
    <property type="molecule type" value="Genomic_DNA"/>
</dbReference>
<comment type="caution">
    <text evidence="3">The sequence shown here is derived from an EMBL/GenBank/DDBJ whole genome shotgun (WGS) entry which is preliminary data.</text>
</comment>
<keyword evidence="2" id="KW-0732">Signal</keyword>